<evidence type="ECO:0008006" key="3">
    <source>
        <dbReference type="Google" id="ProtNLM"/>
    </source>
</evidence>
<gene>
    <name evidence="1" type="ORF">BJX66DRAFT_352913</name>
</gene>
<dbReference type="Proteomes" id="UP001610563">
    <property type="component" value="Unassembled WGS sequence"/>
</dbReference>
<dbReference type="SUPFAM" id="SSF51735">
    <property type="entry name" value="NAD(P)-binding Rossmann-fold domains"/>
    <property type="match status" value="1"/>
</dbReference>
<proteinExistence type="predicted"/>
<dbReference type="Gene3D" id="3.40.50.720">
    <property type="entry name" value="NAD(P)-binding Rossmann-like Domain"/>
    <property type="match status" value="1"/>
</dbReference>
<dbReference type="InterPro" id="IPR036291">
    <property type="entry name" value="NAD(P)-bd_dom_sf"/>
</dbReference>
<accession>A0ABR4FY03</accession>
<reference evidence="1 2" key="1">
    <citation type="submission" date="2024-07" db="EMBL/GenBank/DDBJ databases">
        <title>Section-level genome sequencing and comparative genomics of Aspergillus sections Usti and Cavernicolus.</title>
        <authorList>
            <consortium name="Lawrence Berkeley National Laboratory"/>
            <person name="Nybo J.L."/>
            <person name="Vesth T.C."/>
            <person name="Theobald S."/>
            <person name="Frisvad J.C."/>
            <person name="Larsen T.O."/>
            <person name="Kjaerboelling I."/>
            <person name="Rothschild-Mancinelli K."/>
            <person name="Lyhne E.K."/>
            <person name="Kogle M.E."/>
            <person name="Barry K."/>
            <person name="Clum A."/>
            <person name="Na H."/>
            <person name="Ledsgaard L."/>
            <person name="Lin J."/>
            <person name="Lipzen A."/>
            <person name="Kuo A."/>
            <person name="Riley R."/>
            <person name="Mondo S."/>
            <person name="Labutti K."/>
            <person name="Haridas S."/>
            <person name="Pangalinan J."/>
            <person name="Salamov A.A."/>
            <person name="Simmons B.A."/>
            <person name="Magnuson J.K."/>
            <person name="Chen J."/>
            <person name="Drula E."/>
            <person name="Henrissat B."/>
            <person name="Wiebenga A."/>
            <person name="Lubbers R.J."/>
            <person name="Gomes A.C."/>
            <person name="Makela M.R."/>
            <person name="Stajich J."/>
            <person name="Grigoriev I.V."/>
            <person name="Mortensen U.H."/>
            <person name="De Vries R.P."/>
            <person name="Baker S.E."/>
            <person name="Andersen M.R."/>
        </authorList>
    </citation>
    <scope>NUCLEOTIDE SEQUENCE [LARGE SCALE GENOMIC DNA]</scope>
    <source>
        <strain evidence="1 2">CBS 209.92</strain>
    </source>
</reference>
<protein>
    <recommendedName>
        <fullName evidence="3">Nucleoside-diphosphate-sugar epimerase</fullName>
    </recommendedName>
</protein>
<evidence type="ECO:0000313" key="2">
    <source>
        <dbReference type="Proteomes" id="UP001610563"/>
    </source>
</evidence>
<comment type="caution">
    <text evidence="1">The sequence shown here is derived from an EMBL/GenBank/DDBJ whole genome shotgun (WGS) entry which is preliminary data.</text>
</comment>
<sequence length="226" mass="25043">MKVIIAGGTGYIGREILLQCLANPHITSIIALSRRELGFIHDKLRVHLMSEEDFLSYSDPALRDELAGAEACIWALGLRPSQAFNNESARRVSVDYLAAAATAFTGASNGRERTSGNRFRFVYISGAGVERDQGKSLRFLGKFRRLRGEAENVLLRYAETNPEAFEPYILRPVLVPSSARTLKGRLWSLAPSVGLDKLVKAALGIALNGYKEITVTNQMLVDWEMR</sequence>
<keyword evidence="2" id="KW-1185">Reference proteome</keyword>
<organism evidence="1 2">
    <name type="scientific">Aspergillus keveii</name>
    <dbReference type="NCBI Taxonomy" id="714993"/>
    <lineage>
        <taxon>Eukaryota</taxon>
        <taxon>Fungi</taxon>
        <taxon>Dikarya</taxon>
        <taxon>Ascomycota</taxon>
        <taxon>Pezizomycotina</taxon>
        <taxon>Eurotiomycetes</taxon>
        <taxon>Eurotiomycetidae</taxon>
        <taxon>Eurotiales</taxon>
        <taxon>Aspergillaceae</taxon>
        <taxon>Aspergillus</taxon>
        <taxon>Aspergillus subgen. Nidulantes</taxon>
    </lineage>
</organism>
<dbReference type="EMBL" id="JBFTWV010000084">
    <property type="protein sequence ID" value="KAL2788136.1"/>
    <property type="molecule type" value="Genomic_DNA"/>
</dbReference>
<name>A0ABR4FY03_9EURO</name>
<dbReference type="PANTHER" id="PTHR14097:SF9">
    <property type="entry name" value="EPIMERASE, PUTATIVE (AFU_ORTHOLOGUE AFUA_8G07320)-RELATED"/>
    <property type="match status" value="1"/>
</dbReference>
<evidence type="ECO:0000313" key="1">
    <source>
        <dbReference type="EMBL" id="KAL2788136.1"/>
    </source>
</evidence>
<dbReference type="PANTHER" id="PTHR14097">
    <property type="entry name" value="OXIDOREDUCTASE HTATIP2"/>
    <property type="match status" value="1"/>
</dbReference>